<evidence type="ECO:0000259" key="3">
    <source>
        <dbReference type="PROSITE" id="PS50102"/>
    </source>
</evidence>
<evidence type="ECO:0000256" key="1">
    <source>
        <dbReference type="PROSITE-ProRule" id="PRU00176"/>
    </source>
</evidence>
<name>A0A8T0DP79_9TREM</name>
<dbReference type="SMART" id="SM00360">
    <property type="entry name" value="RRM"/>
    <property type="match status" value="1"/>
</dbReference>
<dbReference type="InterPro" id="IPR000504">
    <property type="entry name" value="RRM_dom"/>
</dbReference>
<feature type="region of interest" description="Disordered" evidence="2">
    <location>
        <begin position="92"/>
        <end position="112"/>
    </location>
</feature>
<evidence type="ECO:0000313" key="4">
    <source>
        <dbReference type="EMBL" id="KAF8568511.1"/>
    </source>
</evidence>
<dbReference type="EMBL" id="JTDF01002723">
    <property type="protein sequence ID" value="KAF8568511.1"/>
    <property type="molecule type" value="Genomic_DNA"/>
</dbReference>
<feature type="compositionally biased region" description="Polar residues" evidence="2">
    <location>
        <begin position="92"/>
        <end position="106"/>
    </location>
</feature>
<organism evidence="4 5">
    <name type="scientific">Paragonimus westermani</name>
    <dbReference type="NCBI Taxonomy" id="34504"/>
    <lineage>
        <taxon>Eukaryota</taxon>
        <taxon>Metazoa</taxon>
        <taxon>Spiralia</taxon>
        <taxon>Lophotrochozoa</taxon>
        <taxon>Platyhelminthes</taxon>
        <taxon>Trematoda</taxon>
        <taxon>Digenea</taxon>
        <taxon>Plagiorchiida</taxon>
        <taxon>Troglotremata</taxon>
        <taxon>Troglotrematidae</taxon>
        <taxon>Paragonimus</taxon>
    </lineage>
</organism>
<evidence type="ECO:0000313" key="5">
    <source>
        <dbReference type="Proteomes" id="UP000699462"/>
    </source>
</evidence>
<dbReference type="Pfam" id="PF00076">
    <property type="entry name" value="RRM_1"/>
    <property type="match status" value="1"/>
</dbReference>
<dbReference type="InterPro" id="IPR012677">
    <property type="entry name" value="Nucleotide-bd_a/b_plait_sf"/>
</dbReference>
<accession>A0A8T0DP79</accession>
<dbReference type="GO" id="GO:0003723">
    <property type="term" value="F:RNA binding"/>
    <property type="evidence" value="ECO:0007669"/>
    <property type="project" value="UniProtKB-UniRule"/>
</dbReference>
<dbReference type="OrthoDB" id="6730379at2759"/>
<evidence type="ECO:0000256" key="2">
    <source>
        <dbReference type="SAM" id="MobiDB-lite"/>
    </source>
</evidence>
<dbReference type="InterPro" id="IPR035979">
    <property type="entry name" value="RBD_domain_sf"/>
</dbReference>
<keyword evidence="5" id="KW-1185">Reference proteome</keyword>
<comment type="caution">
    <text evidence="4">The sequence shown here is derived from an EMBL/GenBank/DDBJ whole genome shotgun (WGS) entry which is preliminary data.</text>
</comment>
<reference evidence="4 5" key="1">
    <citation type="submission" date="2019-07" db="EMBL/GenBank/DDBJ databases">
        <title>Annotation for the trematode Paragonimus westermani.</title>
        <authorList>
            <person name="Choi Y.-J."/>
        </authorList>
    </citation>
    <scope>NUCLEOTIDE SEQUENCE [LARGE SCALE GENOMIC DNA]</scope>
    <source>
        <strain evidence="4">180907_Pwestermani</strain>
    </source>
</reference>
<dbReference type="AlphaFoldDB" id="A0A8T0DP79"/>
<sequence length="419" mass="46621">MPKPPPSNVYKLYASKQLKTGMKMVEVARHWKTDVTDEDKARLQLELEKAHSEFTRELAMWARSKNLPLSGPIEKVAEAYCITNGLVQSTCGSDGNNGNPKSTQLSDTKKKRKRTRLPVYKILCFQAESGFKTYFNRSTDGVTDLCSAAECDPFRVWLGGLPPRITEYAVLQLTRQFGPLSDFHFPVHKMGDTRGSTVGYCFITYKDAESAAKALKALDRLNLHGHTLIARPARPTRDELSVIQRASEEAARLRIAERAKLREAELAARLQCSDTELGKIDQTIICKLDCETTESKSLGLSNHLPSSEPAVVRDRYDQLGHVNPNLTSTFCRPVTRPLKKIDARIAIQKIESALKRLEKTPVGGPALLCPASMQRPLISFGTLGRHPNRSADTTNRGRAPTFRSGGSGHSARTRSRYDK</sequence>
<proteinExistence type="predicted"/>
<dbReference type="Proteomes" id="UP000699462">
    <property type="component" value="Unassembled WGS sequence"/>
</dbReference>
<protein>
    <recommendedName>
        <fullName evidence="3">RRM domain-containing protein</fullName>
    </recommendedName>
</protein>
<dbReference type="Gene3D" id="3.30.70.330">
    <property type="match status" value="1"/>
</dbReference>
<dbReference type="PROSITE" id="PS50102">
    <property type="entry name" value="RRM"/>
    <property type="match status" value="1"/>
</dbReference>
<feature type="region of interest" description="Disordered" evidence="2">
    <location>
        <begin position="379"/>
        <end position="419"/>
    </location>
</feature>
<keyword evidence="1" id="KW-0694">RNA-binding</keyword>
<dbReference type="SUPFAM" id="SSF54928">
    <property type="entry name" value="RNA-binding domain, RBD"/>
    <property type="match status" value="1"/>
</dbReference>
<gene>
    <name evidence="4" type="ORF">P879_02037</name>
</gene>
<feature type="domain" description="RRM" evidence="3">
    <location>
        <begin position="154"/>
        <end position="235"/>
    </location>
</feature>